<dbReference type="Pfam" id="PF01135">
    <property type="entry name" value="PCMT"/>
    <property type="match status" value="1"/>
</dbReference>
<evidence type="ECO:0000256" key="9">
    <source>
        <dbReference type="ARBA" id="ARBA00030757"/>
    </source>
</evidence>
<proteinExistence type="inferred from homology"/>
<keyword evidence="13" id="KW-1185">Reference proteome</keyword>
<name>A0ABU2LWB8_9ACTN</name>
<evidence type="ECO:0000256" key="6">
    <source>
        <dbReference type="ARBA" id="ARBA00022603"/>
    </source>
</evidence>
<keyword evidence="6" id="KW-0489">Methyltransferase</keyword>
<comment type="caution">
    <text evidence="12">The sequence shown here is derived from an EMBL/GenBank/DDBJ whole genome shotgun (WGS) entry which is preliminary data.</text>
</comment>
<evidence type="ECO:0000256" key="7">
    <source>
        <dbReference type="ARBA" id="ARBA00022679"/>
    </source>
</evidence>
<dbReference type="Gene3D" id="3.40.50.150">
    <property type="entry name" value="Vaccinia Virus protein VP39"/>
    <property type="match status" value="1"/>
</dbReference>
<dbReference type="PANTHER" id="PTHR11579">
    <property type="entry name" value="PROTEIN-L-ISOASPARTATE O-METHYLTRANSFERASE"/>
    <property type="match status" value="1"/>
</dbReference>
<dbReference type="EC" id="2.1.1.77" evidence="3"/>
<evidence type="ECO:0000313" key="12">
    <source>
        <dbReference type="EMBL" id="MDT0321878.1"/>
    </source>
</evidence>
<reference evidence="13" key="1">
    <citation type="submission" date="2023-07" db="EMBL/GenBank/DDBJ databases">
        <title>30 novel species of actinomycetes from the DSMZ collection.</title>
        <authorList>
            <person name="Nouioui I."/>
        </authorList>
    </citation>
    <scope>NUCLEOTIDE SEQUENCE [LARGE SCALE GENOMIC DNA]</scope>
    <source>
        <strain evidence="13">DSM 44918</strain>
    </source>
</reference>
<evidence type="ECO:0000256" key="10">
    <source>
        <dbReference type="ARBA" id="ARBA00031323"/>
    </source>
</evidence>
<organism evidence="12 13">
    <name type="scientific">Streptomyces millisiae</name>
    <dbReference type="NCBI Taxonomy" id="3075542"/>
    <lineage>
        <taxon>Bacteria</taxon>
        <taxon>Bacillati</taxon>
        <taxon>Actinomycetota</taxon>
        <taxon>Actinomycetes</taxon>
        <taxon>Kitasatosporales</taxon>
        <taxon>Streptomycetaceae</taxon>
        <taxon>Streptomyces</taxon>
    </lineage>
</organism>
<comment type="subcellular location">
    <subcellularLocation>
        <location evidence="1">Cytoplasm</location>
    </subcellularLocation>
</comment>
<comment type="similarity">
    <text evidence="2">Belongs to the methyltransferase superfamily. L-isoaspartyl/D-aspartyl protein methyltransferase family.</text>
</comment>
<keyword evidence="5" id="KW-0963">Cytoplasm</keyword>
<evidence type="ECO:0000256" key="11">
    <source>
        <dbReference type="ARBA" id="ARBA00031350"/>
    </source>
</evidence>
<evidence type="ECO:0000256" key="5">
    <source>
        <dbReference type="ARBA" id="ARBA00022490"/>
    </source>
</evidence>
<dbReference type="PANTHER" id="PTHR11579:SF0">
    <property type="entry name" value="PROTEIN-L-ISOASPARTATE(D-ASPARTATE) O-METHYLTRANSFERASE"/>
    <property type="match status" value="1"/>
</dbReference>
<evidence type="ECO:0000256" key="8">
    <source>
        <dbReference type="ARBA" id="ARBA00022691"/>
    </source>
</evidence>
<evidence type="ECO:0000313" key="13">
    <source>
        <dbReference type="Proteomes" id="UP001183420"/>
    </source>
</evidence>
<keyword evidence="7" id="KW-0808">Transferase</keyword>
<dbReference type="PROSITE" id="PS01279">
    <property type="entry name" value="PCMT"/>
    <property type="match status" value="1"/>
</dbReference>
<dbReference type="EMBL" id="JAVREM010000049">
    <property type="protein sequence ID" value="MDT0321878.1"/>
    <property type="molecule type" value="Genomic_DNA"/>
</dbReference>
<dbReference type="InterPro" id="IPR029063">
    <property type="entry name" value="SAM-dependent_MTases_sf"/>
</dbReference>
<dbReference type="CDD" id="cd02440">
    <property type="entry name" value="AdoMet_MTases"/>
    <property type="match status" value="1"/>
</dbReference>
<evidence type="ECO:0000256" key="2">
    <source>
        <dbReference type="ARBA" id="ARBA00005369"/>
    </source>
</evidence>
<dbReference type="RefSeq" id="WP_311602212.1">
    <property type="nucleotide sequence ID" value="NZ_JAVREM010000049.1"/>
</dbReference>
<sequence>MNTPDVPDAADFATEARHRFAAELTDPSDPWRDALAHVPRHLLVPEFLMAHEGIWQTPTPGTEDWLRLVYSDHVLVTGLDAEGRPMSSSTQPSLMLDMLRALDPQPGQRVLEVGTGPGYNAALLAHRLRGEHVTTIEADEQLALRARLRLAQAGYRPRVVTGDGIVGVPDRAPFNRIIVTCRPAWISPAWVEQTTDGGVIVSPLGNGVARLDVRGDRAEGRFLTVPAYFMPLRTSPLPPPAPPNDAFTAEPARTSVPLERVSGDLRFALSIMLPDHQCVPRWDDDGVTTEIQLWTYDGSAVHADAEGRVWHKGPRNLWSVIEQCHALWPDHAPARSEFGLTITPTSQRVWHAAPDGHSWDLAAPPAIEALRRSSSRNESR</sequence>
<protein>
    <recommendedName>
        <fullName evidence="4">Protein-L-isoaspartate O-methyltransferase</fullName>
        <ecNumber evidence="3">2.1.1.77</ecNumber>
    </recommendedName>
    <alternativeName>
        <fullName evidence="11">L-isoaspartyl protein carboxyl methyltransferase</fullName>
    </alternativeName>
    <alternativeName>
        <fullName evidence="9">Protein L-isoaspartyl methyltransferase</fullName>
    </alternativeName>
    <alternativeName>
        <fullName evidence="10">Protein-beta-aspartate methyltransferase</fullName>
    </alternativeName>
</protein>
<evidence type="ECO:0000256" key="4">
    <source>
        <dbReference type="ARBA" id="ARBA00013346"/>
    </source>
</evidence>
<dbReference type="Proteomes" id="UP001183420">
    <property type="component" value="Unassembled WGS sequence"/>
</dbReference>
<dbReference type="SUPFAM" id="SSF53335">
    <property type="entry name" value="S-adenosyl-L-methionine-dependent methyltransferases"/>
    <property type="match status" value="1"/>
</dbReference>
<dbReference type="InterPro" id="IPR000682">
    <property type="entry name" value="PCMT"/>
</dbReference>
<accession>A0ABU2LWB8</accession>
<gene>
    <name evidence="12" type="ORF">RNC47_26435</name>
</gene>
<evidence type="ECO:0000256" key="3">
    <source>
        <dbReference type="ARBA" id="ARBA00011890"/>
    </source>
</evidence>
<keyword evidence="8" id="KW-0949">S-adenosyl-L-methionine</keyword>
<evidence type="ECO:0000256" key="1">
    <source>
        <dbReference type="ARBA" id="ARBA00004496"/>
    </source>
</evidence>